<dbReference type="Pfam" id="PF01026">
    <property type="entry name" value="TatD_DNase"/>
    <property type="match status" value="1"/>
</dbReference>
<keyword evidence="2" id="KW-0378">Hydrolase</keyword>
<feature type="binding site" evidence="3">
    <location>
        <position position="196"/>
    </location>
    <ligand>
        <name>a divalent metal cation</name>
        <dbReference type="ChEBI" id="CHEBI:60240"/>
        <label>2</label>
    </ligand>
</feature>
<dbReference type="GO" id="GO:0046872">
    <property type="term" value="F:metal ion binding"/>
    <property type="evidence" value="ECO:0007669"/>
    <property type="project" value="UniProtKB-KW"/>
</dbReference>
<evidence type="ECO:0000313" key="4">
    <source>
        <dbReference type="Proteomes" id="UP000694867"/>
    </source>
</evidence>
<sequence length="330" mass="37046">MHTSADSERRHAASHIDLKVKNSLTDIDARDSAAADVSTGKLGTVLHGIDINTKLTTGLLDTHTHIDFTLNTHNSHESSWKDFFKRFSARFPSCYEGAIAAFCQPNSLTCSSPMLNEVFQDERIWMTFGIHPHFSDQYSEDALRACLHKFKTKIVALGEIGLDTSKKNHVSLEVQKEVFRSQAEIGIENGLPLVIHTRVHDNNEETLMFMRKFVPRHHKIHRHCFTGTWDEANDWLSHFKNCYIGFTTLINTQSDLMKVAARIPFDRILLETDSPYFKNGLPSLHDGGRPVGTMPGDVIYTAVGVAKARGIPLEAVICQCRLNAKSVFGI</sequence>
<comment type="similarity">
    <text evidence="1">Belongs to the metallo-dependent hydrolases superfamily. TatD-type hydrolase family.</text>
</comment>
<evidence type="ECO:0000256" key="1">
    <source>
        <dbReference type="ARBA" id="ARBA00009275"/>
    </source>
</evidence>
<name>A0AAJ7P9W0_9ACAR</name>
<reference evidence="5" key="1">
    <citation type="submission" date="2025-08" db="UniProtKB">
        <authorList>
            <consortium name="RefSeq"/>
        </authorList>
    </citation>
    <scope>IDENTIFICATION</scope>
</reference>
<feature type="binding site" evidence="3">
    <location>
        <position position="65"/>
    </location>
    <ligand>
        <name>a divalent metal cation</name>
        <dbReference type="ChEBI" id="CHEBI:60240"/>
        <label>1</label>
    </ligand>
</feature>
<evidence type="ECO:0000256" key="3">
    <source>
        <dbReference type="PIRSR" id="PIRSR005902-1"/>
    </source>
</evidence>
<proteinExistence type="inferred from homology"/>
<dbReference type="InterPro" id="IPR001130">
    <property type="entry name" value="TatD-like"/>
</dbReference>
<keyword evidence="4" id="KW-1185">Reference proteome</keyword>
<dbReference type="PANTHER" id="PTHR46363">
    <property type="entry name" value="DEOXYRIBONUCLEASE TATDN2-RELATED"/>
    <property type="match status" value="1"/>
</dbReference>
<dbReference type="PIRSF" id="PIRSF005902">
    <property type="entry name" value="DNase_TatD"/>
    <property type="match status" value="1"/>
</dbReference>
<dbReference type="InterPro" id="IPR018228">
    <property type="entry name" value="DNase_TatD-rel_CS"/>
</dbReference>
<dbReference type="RefSeq" id="XP_018495213.1">
    <property type="nucleotide sequence ID" value="XM_018639697.1"/>
</dbReference>
<dbReference type="PROSITE" id="PS01091">
    <property type="entry name" value="TATD_3"/>
    <property type="match status" value="1"/>
</dbReference>
<feature type="binding site" evidence="3">
    <location>
        <position position="223"/>
    </location>
    <ligand>
        <name>a divalent metal cation</name>
        <dbReference type="ChEBI" id="CHEBI:60240"/>
        <label>2</label>
    </ligand>
</feature>
<protein>
    <submittedName>
        <fullName evidence="5">Deoxyribonuclease TATDN2</fullName>
    </submittedName>
</protein>
<dbReference type="Proteomes" id="UP000694867">
    <property type="component" value="Unplaced"/>
</dbReference>
<dbReference type="GO" id="GO:0016788">
    <property type="term" value="F:hydrolase activity, acting on ester bonds"/>
    <property type="evidence" value="ECO:0007669"/>
    <property type="project" value="InterPro"/>
</dbReference>
<dbReference type="Gene3D" id="3.20.20.140">
    <property type="entry name" value="Metal-dependent hydrolases"/>
    <property type="match status" value="1"/>
</dbReference>
<dbReference type="InterPro" id="IPR032466">
    <property type="entry name" value="Metal_Hydrolase"/>
</dbReference>
<evidence type="ECO:0000256" key="2">
    <source>
        <dbReference type="ARBA" id="ARBA00022801"/>
    </source>
</evidence>
<dbReference type="CDD" id="cd01310">
    <property type="entry name" value="TatD_DNAse"/>
    <property type="match status" value="1"/>
</dbReference>
<dbReference type="SUPFAM" id="SSF51556">
    <property type="entry name" value="Metallo-dependent hydrolases"/>
    <property type="match status" value="1"/>
</dbReference>
<accession>A0AAJ7P9W0</accession>
<dbReference type="GeneID" id="100899840"/>
<dbReference type="AlphaFoldDB" id="A0AAJ7P9W0"/>
<dbReference type="PANTHER" id="PTHR46363:SF1">
    <property type="entry name" value="DEOXYRIBONUCLEASE TATDN2-RELATED"/>
    <property type="match status" value="1"/>
</dbReference>
<evidence type="ECO:0000313" key="5">
    <source>
        <dbReference type="RefSeq" id="XP_018495213.1"/>
    </source>
</evidence>
<feature type="binding site" evidence="3">
    <location>
        <position position="159"/>
    </location>
    <ligand>
        <name>a divalent metal cation</name>
        <dbReference type="ChEBI" id="CHEBI:60240"/>
        <label>1</label>
    </ligand>
</feature>
<gene>
    <name evidence="5" type="primary">LOC100899840</name>
</gene>
<organism evidence="4 5">
    <name type="scientific">Galendromus occidentalis</name>
    <name type="common">western predatory mite</name>
    <dbReference type="NCBI Taxonomy" id="34638"/>
    <lineage>
        <taxon>Eukaryota</taxon>
        <taxon>Metazoa</taxon>
        <taxon>Ecdysozoa</taxon>
        <taxon>Arthropoda</taxon>
        <taxon>Chelicerata</taxon>
        <taxon>Arachnida</taxon>
        <taxon>Acari</taxon>
        <taxon>Parasitiformes</taxon>
        <taxon>Mesostigmata</taxon>
        <taxon>Gamasina</taxon>
        <taxon>Phytoseioidea</taxon>
        <taxon>Phytoseiidae</taxon>
        <taxon>Typhlodrominae</taxon>
        <taxon>Galendromus</taxon>
    </lineage>
</organism>
<feature type="binding site" evidence="3">
    <location>
        <position position="63"/>
    </location>
    <ligand>
        <name>a divalent metal cation</name>
        <dbReference type="ChEBI" id="CHEBI:60240"/>
        <label>1</label>
    </ligand>
</feature>
<keyword evidence="3" id="KW-0479">Metal-binding</keyword>
<dbReference type="KEGG" id="goe:100899840"/>
<feature type="binding site" evidence="3">
    <location>
        <position position="273"/>
    </location>
    <ligand>
        <name>a divalent metal cation</name>
        <dbReference type="ChEBI" id="CHEBI:60240"/>
        <label>1</label>
    </ligand>
</feature>